<keyword evidence="10" id="KW-0406">Ion transport</keyword>
<reference evidence="15" key="2">
    <citation type="submission" date="2023-06" db="EMBL/GenBank/DDBJ databases">
        <title>Identification and characterization of horizontal gene transfer across gut microbiota members of farm animals based on homology search.</title>
        <authorList>
            <person name="Zeman M."/>
            <person name="Kubasova T."/>
            <person name="Jahodarova E."/>
            <person name="Nykrynova M."/>
            <person name="Rychlik I."/>
        </authorList>
    </citation>
    <scope>NUCLEOTIDE SEQUENCE [LARGE SCALE GENOMIC DNA]</scope>
    <source>
        <strain evidence="15">ET340</strain>
    </source>
</reference>
<evidence type="ECO:0000313" key="15">
    <source>
        <dbReference type="Proteomes" id="UP001529380"/>
    </source>
</evidence>
<gene>
    <name evidence="14" type="ORF">QUW08_05900</name>
</gene>
<evidence type="ECO:0000256" key="7">
    <source>
        <dbReference type="ARBA" id="ARBA00022475"/>
    </source>
</evidence>
<dbReference type="PANTHER" id="PTHR43298:SF2">
    <property type="entry name" value="FMN_FAD EXPORTER YEEO-RELATED"/>
    <property type="match status" value="1"/>
</dbReference>
<evidence type="ECO:0000256" key="1">
    <source>
        <dbReference type="ARBA" id="ARBA00003408"/>
    </source>
</evidence>
<keyword evidence="11 13" id="KW-0472">Membrane</keyword>
<feature type="transmembrane region" description="Helical" evidence="13">
    <location>
        <begin position="136"/>
        <end position="159"/>
    </location>
</feature>
<feature type="transmembrane region" description="Helical" evidence="13">
    <location>
        <begin position="96"/>
        <end position="116"/>
    </location>
</feature>
<comment type="function">
    <text evidence="1">Multidrug efflux pump.</text>
</comment>
<dbReference type="PANTHER" id="PTHR43298">
    <property type="entry name" value="MULTIDRUG RESISTANCE PROTEIN NORM-RELATED"/>
    <property type="match status" value="1"/>
</dbReference>
<proteinExistence type="inferred from homology"/>
<evidence type="ECO:0000256" key="12">
    <source>
        <dbReference type="ARBA" id="ARBA00031636"/>
    </source>
</evidence>
<evidence type="ECO:0000256" key="10">
    <source>
        <dbReference type="ARBA" id="ARBA00023065"/>
    </source>
</evidence>
<feature type="transmembrane region" description="Helical" evidence="13">
    <location>
        <begin position="356"/>
        <end position="378"/>
    </location>
</feature>
<evidence type="ECO:0000313" key="14">
    <source>
        <dbReference type="EMBL" id="MDM8200827.1"/>
    </source>
</evidence>
<evidence type="ECO:0000256" key="3">
    <source>
        <dbReference type="ARBA" id="ARBA00010199"/>
    </source>
</evidence>
<comment type="caution">
    <text evidence="14">The sequence shown here is derived from an EMBL/GenBank/DDBJ whole genome shotgun (WGS) entry which is preliminary data.</text>
</comment>
<keyword evidence="7" id="KW-1003">Cell membrane</keyword>
<keyword evidence="8 13" id="KW-0812">Transmembrane</keyword>
<dbReference type="Pfam" id="PF01554">
    <property type="entry name" value="MatE"/>
    <property type="match status" value="2"/>
</dbReference>
<accession>A0ABT7UPK7</accession>
<keyword evidence="9 13" id="KW-1133">Transmembrane helix</keyword>
<evidence type="ECO:0000256" key="6">
    <source>
        <dbReference type="ARBA" id="ARBA00022449"/>
    </source>
</evidence>
<feature type="transmembrane region" description="Helical" evidence="13">
    <location>
        <begin position="20"/>
        <end position="42"/>
    </location>
</feature>
<evidence type="ECO:0000256" key="8">
    <source>
        <dbReference type="ARBA" id="ARBA00022692"/>
    </source>
</evidence>
<dbReference type="InterPro" id="IPR048279">
    <property type="entry name" value="MdtK-like"/>
</dbReference>
<dbReference type="NCBIfam" id="TIGR00797">
    <property type="entry name" value="matE"/>
    <property type="match status" value="1"/>
</dbReference>
<keyword evidence="5" id="KW-0813">Transport</keyword>
<keyword evidence="6" id="KW-0050">Antiport</keyword>
<name>A0ABT7UPK7_9FIRM</name>
<sequence length="451" mass="47741">MEETACKTRVRFTRRDLARLLAPLVVEQFLAVTVGMADTMMVSYAGEAAISGVSLVDMLNVLIINIFAALATGGAVVISQYLGARDVPSAKNSAGQLFHLAALAGVGIMVLALAFARPLLRLLFGQIEPEVMDAALLYLRISAASYPFIALYNAGAALFRSMGNSKISMQVSILMNAVNVAGNAICVFGLGMGVAGVALPSLVGRAMAAVLILWRASNPANLVHVQASQCLRLKKGLALRILNIGIPSAFENSLFQLGRVLVVGIISVFGTVQISANAVANNLDSIGCIPGQAIGLGLITVVGQCIGAQDQKAAISYTKKLVGLTYLVDGSLNLAVILGMPLLLGLYNISAETHELAWLLVFIHCACGIVLWPVAFVLPNALRAANDVRFTMVVSVASMMIWRLGFSYVLGIGFGMGAVGVWIAMIVDWVCRSAFFVGRFVSGKWKTKYKA</sequence>
<organism evidence="14 15">
    <name type="scientific">Allofournierella massiliensis</name>
    <dbReference type="NCBI Taxonomy" id="1650663"/>
    <lineage>
        <taxon>Bacteria</taxon>
        <taxon>Bacillati</taxon>
        <taxon>Bacillota</taxon>
        <taxon>Clostridia</taxon>
        <taxon>Eubacteriales</taxon>
        <taxon>Oscillospiraceae</taxon>
        <taxon>Allofournierella</taxon>
    </lineage>
</organism>
<protein>
    <recommendedName>
        <fullName evidence="4">Probable multidrug resistance protein NorM</fullName>
    </recommendedName>
    <alternativeName>
        <fullName evidence="12">Multidrug-efflux transporter</fullName>
    </alternativeName>
</protein>
<evidence type="ECO:0000256" key="4">
    <source>
        <dbReference type="ARBA" id="ARBA00020268"/>
    </source>
</evidence>
<evidence type="ECO:0000256" key="13">
    <source>
        <dbReference type="SAM" id="Phobius"/>
    </source>
</evidence>
<dbReference type="Proteomes" id="UP001529380">
    <property type="component" value="Unassembled WGS sequence"/>
</dbReference>
<dbReference type="PIRSF" id="PIRSF006603">
    <property type="entry name" value="DinF"/>
    <property type="match status" value="1"/>
</dbReference>
<feature type="transmembrane region" description="Helical" evidence="13">
    <location>
        <begin position="321"/>
        <end position="344"/>
    </location>
</feature>
<evidence type="ECO:0000256" key="11">
    <source>
        <dbReference type="ARBA" id="ARBA00023136"/>
    </source>
</evidence>
<dbReference type="CDD" id="cd13137">
    <property type="entry name" value="MATE_NorM_like"/>
    <property type="match status" value="1"/>
</dbReference>
<feature type="transmembrane region" description="Helical" evidence="13">
    <location>
        <begin position="62"/>
        <end position="84"/>
    </location>
</feature>
<dbReference type="EMBL" id="JAUDCL010000008">
    <property type="protein sequence ID" value="MDM8200827.1"/>
    <property type="molecule type" value="Genomic_DNA"/>
</dbReference>
<comment type="similarity">
    <text evidence="3">Belongs to the multi antimicrobial extrusion (MATE) (TC 2.A.66.1) family.</text>
</comment>
<dbReference type="InterPro" id="IPR050222">
    <property type="entry name" value="MATE_MdtK"/>
</dbReference>
<evidence type="ECO:0000256" key="2">
    <source>
        <dbReference type="ARBA" id="ARBA00004651"/>
    </source>
</evidence>
<evidence type="ECO:0000256" key="9">
    <source>
        <dbReference type="ARBA" id="ARBA00022989"/>
    </source>
</evidence>
<feature type="transmembrane region" description="Helical" evidence="13">
    <location>
        <begin position="171"/>
        <end position="191"/>
    </location>
</feature>
<comment type="subcellular location">
    <subcellularLocation>
        <location evidence="2">Cell membrane</location>
        <topology evidence="2">Multi-pass membrane protein</topology>
    </subcellularLocation>
</comment>
<evidence type="ECO:0000256" key="5">
    <source>
        <dbReference type="ARBA" id="ARBA00022448"/>
    </source>
</evidence>
<dbReference type="InterPro" id="IPR002528">
    <property type="entry name" value="MATE_fam"/>
</dbReference>
<reference evidence="14 15" key="3">
    <citation type="submission" date="2023-06" db="EMBL/GenBank/DDBJ databases">
        <authorList>
            <person name="Zeman M."/>
            <person name="Kubasova T."/>
            <person name="Jahodarova E."/>
            <person name="Nykrynova M."/>
            <person name="Rychlik I."/>
        </authorList>
    </citation>
    <scope>NUCLEOTIDE SEQUENCE [LARGE SCALE GENOMIC DNA]</scope>
    <source>
        <strain evidence="14 15">ET340</strain>
    </source>
</reference>
<keyword evidence="15" id="KW-1185">Reference proteome</keyword>
<reference evidence="14 15" key="1">
    <citation type="submission" date="2023-06" db="EMBL/GenBank/DDBJ databases">
        <title>Identification and characterization of horizontal gene transfer across gut microbiota members of farm animals based on homology search.</title>
        <authorList>
            <person name="Schwarzerova J."/>
            <person name="Nykrynova M."/>
            <person name="Jureckova K."/>
            <person name="Cejkova D."/>
            <person name="Rychlik I."/>
        </authorList>
    </citation>
    <scope>NUCLEOTIDE SEQUENCE [LARGE SCALE GENOMIC DNA]</scope>
    <source>
        <strain evidence="14 15">ET340</strain>
    </source>
</reference>